<proteinExistence type="predicted"/>
<organism evidence="1 2">
    <name type="scientific">Trifolium pratense</name>
    <name type="common">Red clover</name>
    <dbReference type="NCBI Taxonomy" id="57577"/>
    <lineage>
        <taxon>Eukaryota</taxon>
        <taxon>Viridiplantae</taxon>
        <taxon>Streptophyta</taxon>
        <taxon>Embryophyta</taxon>
        <taxon>Tracheophyta</taxon>
        <taxon>Spermatophyta</taxon>
        <taxon>Magnoliopsida</taxon>
        <taxon>eudicotyledons</taxon>
        <taxon>Gunneridae</taxon>
        <taxon>Pentapetalae</taxon>
        <taxon>rosids</taxon>
        <taxon>fabids</taxon>
        <taxon>Fabales</taxon>
        <taxon>Fabaceae</taxon>
        <taxon>Papilionoideae</taxon>
        <taxon>50 kb inversion clade</taxon>
        <taxon>NPAAA clade</taxon>
        <taxon>Hologalegina</taxon>
        <taxon>IRL clade</taxon>
        <taxon>Trifolieae</taxon>
        <taxon>Trifolium</taxon>
    </lineage>
</organism>
<gene>
    <name evidence="1" type="ORF">L195_g041280</name>
</gene>
<evidence type="ECO:0000313" key="1">
    <source>
        <dbReference type="EMBL" id="PNX85213.1"/>
    </source>
</evidence>
<accession>A0A2K3M378</accession>
<dbReference type="Proteomes" id="UP000236291">
    <property type="component" value="Unassembled WGS sequence"/>
</dbReference>
<dbReference type="AlphaFoldDB" id="A0A2K3M378"/>
<reference evidence="1 2" key="1">
    <citation type="journal article" date="2014" name="Am. J. Bot.">
        <title>Genome assembly and annotation for red clover (Trifolium pratense; Fabaceae).</title>
        <authorList>
            <person name="Istvanek J."/>
            <person name="Jaros M."/>
            <person name="Krenek A."/>
            <person name="Repkova J."/>
        </authorList>
    </citation>
    <scope>NUCLEOTIDE SEQUENCE [LARGE SCALE GENOMIC DNA]</scope>
    <source>
        <strain evidence="2">cv. Tatra</strain>
        <tissue evidence="1">Young leaves</tissue>
    </source>
</reference>
<evidence type="ECO:0000313" key="2">
    <source>
        <dbReference type="Proteomes" id="UP000236291"/>
    </source>
</evidence>
<dbReference type="EMBL" id="ASHM01048230">
    <property type="protein sequence ID" value="PNX85213.1"/>
    <property type="molecule type" value="Genomic_DNA"/>
</dbReference>
<sequence>MFSTHRSTPPLIKEVLWQPPLINWIKCNIDGAAKGSLGIASCGGVFRDHTAALYYFFAEPLRETSFKQSFVLL</sequence>
<protein>
    <submittedName>
        <fullName evidence="1">Ribonuclease H</fullName>
    </submittedName>
</protein>
<name>A0A2K3M378_TRIPR</name>
<comment type="caution">
    <text evidence="1">The sequence shown here is derived from an EMBL/GenBank/DDBJ whole genome shotgun (WGS) entry which is preliminary data.</text>
</comment>
<reference evidence="1 2" key="2">
    <citation type="journal article" date="2017" name="Front. Plant Sci.">
        <title>Gene Classification and Mining of Molecular Markers Useful in Red Clover (Trifolium pratense) Breeding.</title>
        <authorList>
            <person name="Istvanek J."/>
            <person name="Dluhosova J."/>
            <person name="Dluhos P."/>
            <person name="Patkova L."/>
            <person name="Nedelnik J."/>
            <person name="Repkova J."/>
        </authorList>
    </citation>
    <scope>NUCLEOTIDE SEQUENCE [LARGE SCALE GENOMIC DNA]</scope>
    <source>
        <strain evidence="2">cv. Tatra</strain>
        <tissue evidence="1">Young leaves</tissue>
    </source>
</reference>